<dbReference type="PANTHER" id="PTHR46546">
    <property type="entry name" value="SHEWANELLA-LIKE PROTEIN PHOSPHATASE 1"/>
    <property type="match status" value="1"/>
</dbReference>
<evidence type="ECO:0000259" key="1">
    <source>
        <dbReference type="Pfam" id="PF00149"/>
    </source>
</evidence>
<protein>
    <submittedName>
        <fullName evidence="2">Putative serine/threonine phosphatase</fullName>
    </submittedName>
</protein>
<dbReference type="Gene3D" id="3.60.21.10">
    <property type="match status" value="1"/>
</dbReference>
<dbReference type="Proteomes" id="UP000257323">
    <property type="component" value="Unassembled WGS sequence"/>
</dbReference>
<dbReference type="PANTHER" id="PTHR46546:SF4">
    <property type="entry name" value="SHEWANELLA-LIKE PROTEIN PHOSPHATASE 1"/>
    <property type="match status" value="1"/>
</dbReference>
<organism evidence="2 3">
    <name type="scientific">Candidatus Saccharicenans subterraneus</name>
    <dbReference type="NCBI Taxonomy" id="2508984"/>
    <lineage>
        <taxon>Bacteria</taxon>
        <taxon>Candidatus Aminicenantota</taxon>
        <taxon>Candidatus Aminicenantia</taxon>
        <taxon>Candidatus Aminicenantales</taxon>
        <taxon>Candidatus Saccharicenantaceae</taxon>
        <taxon>Candidatus Saccharicenans</taxon>
    </lineage>
</organism>
<evidence type="ECO:0000313" key="3">
    <source>
        <dbReference type="Proteomes" id="UP000257323"/>
    </source>
</evidence>
<name>A0A3E2BMM4_9BACT</name>
<dbReference type="SUPFAM" id="SSF56300">
    <property type="entry name" value="Metallo-dependent phosphatases"/>
    <property type="match status" value="1"/>
</dbReference>
<feature type="domain" description="Calcineurin-like phosphoesterase" evidence="1">
    <location>
        <begin position="43"/>
        <end position="300"/>
    </location>
</feature>
<dbReference type="InterPro" id="IPR029052">
    <property type="entry name" value="Metallo-depent_PP-like"/>
</dbReference>
<dbReference type="Pfam" id="PF00149">
    <property type="entry name" value="Metallophos"/>
    <property type="match status" value="1"/>
</dbReference>
<sequence>MNKIFQRKRAGQKVLYLLLWLVWLTRPVLPAEQIPCRWSGVEKIVVVGDLHGDYEHFVEILKGVGLVDSSLSWKGGQAFLVQTGDVLDRGPDARKIFDLIRKLETEAEAAGGQVQMLIGNHEEMNITGIAFDYEDYVTVEQFISFLPEDYLARKQKELEKKARRGRDIRRLWQEVIDFDQEARQKYLINFNQKYGKWIARKNAVIKINDTVFVHGGISEEFSKWKLEDINNRLRYELSVFQKAILNLSPPTDMKLEIVYRSNGPLWYRELALANGSVSEEQVDRILNNLEARQIIVAHTPRLVLTINDMRRFGGKIWIVDTGISRAYGGHMRALIINDGQFSLWGINHGK</sequence>
<gene>
    <name evidence="2" type="ORF">OP8BY_2352</name>
</gene>
<accession>A0A3E2BMM4</accession>
<reference evidence="2 3" key="1">
    <citation type="submission" date="2018-08" db="EMBL/GenBank/DDBJ databases">
        <title>Genome analysis of the thermophilic bacterium of the candidate phylum Aminicenantes from deep subsurface aquifer revealed its physiology and ecological role.</title>
        <authorList>
            <person name="Kadnikov V.V."/>
            <person name="Mardanov A.V."/>
            <person name="Beletsky A.V."/>
            <person name="Karnachuk O.V."/>
            <person name="Ravin N.V."/>
        </authorList>
    </citation>
    <scope>NUCLEOTIDE SEQUENCE [LARGE SCALE GENOMIC DNA]</scope>
    <source>
        <strain evidence="2">BY38</strain>
    </source>
</reference>
<comment type="caution">
    <text evidence="2">The sequence shown here is derived from an EMBL/GenBank/DDBJ whole genome shotgun (WGS) entry which is preliminary data.</text>
</comment>
<dbReference type="InterPro" id="IPR004843">
    <property type="entry name" value="Calcineurin-like_PHP"/>
</dbReference>
<dbReference type="GO" id="GO:0016787">
    <property type="term" value="F:hydrolase activity"/>
    <property type="evidence" value="ECO:0007669"/>
    <property type="project" value="InterPro"/>
</dbReference>
<evidence type="ECO:0000313" key="2">
    <source>
        <dbReference type="EMBL" id="RFT15954.1"/>
    </source>
</evidence>
<dbReference type="AlphaFoldDB" id="A0A3E2BMM4"/>
<proteinExistence type="predicted"/>
<dbReference type="EMBL" id="QUAH01000006">
    <property type="protein sequence ID" value="RFT15954.1"/>
    <property type="molecule type" value="Genomic_DNA"/>
</dbReference>